<keyword evidence="9" id="KW-1185">Reference proteome</keyword>
<dbReference type="GO" id="GO:0005886">
    <property type="term" value="C:plasma membrane"/>
    <property type="evidence" value="ECO:0007669"/>
    <property type="project" value="UniProtKB-SubCell"/>
</dbReference>
<keyword evidence="3 6" id="KW-0812">Transmembrane</keyword>
<reference evidence="8 9" key="1">
    <citation type="submission" date="2020-08" db="EMBL/GenBank/DDBJ databases">
        <title>Genomic Encyclopedia of Type Strains, Phase III (KMG-III): the genomes of soil and plant-associated and newly described type strains.</title>
        <authorList>
            <person name="Whitman W."/>
        </authorList>
    </citation>
    <scope>NUCLEOTIDE SEQUENCE [LARGE SCALE GENOMIC DNA]</scope>
    <source>
        <strain evidence="8 9">CECT 8840</strain>
    </source>
</reference>
<dbReference type="PANTHER" id="PTHR33885">
    <property type="entry name" value="PHAGE SHOCK PROTEIN C"/>
    <property type="match status" value="1"/>
</dbReference>
<evidence type="ECO:0000256" key="4">
    <source>
        <dbReference type="ARBA" id="ARBA00022989"/>
    </source>
</evidence>
<dbReference type="Proteomes" id="UP000552644">
    <property type="component" value="Unassembled WGS sequence"/>
</dbReference>
<evidence type="ECO:0000256" key="2">
    <source>
        <dbReference type="ARBA" id="ARBA00022475"/>
    </source>
</evidence>
<dbReference type="AlphaFoldDB" id="A0A7W7QGX3"/>
<dbReference type="Pfam" id="PF04024">
    <property type="entry name" value="PspC"/>
    <property type="match status" value="1"/>
</dbReference>
<keyword evidence="5 6" id="KW-0472">Membrane</keyword>
<dbReference type="EMBL" id="JACHJP010000001">
    <property type="protein sequence ID" value="MBB4913401.1"/>
    <property type="molecule type" value="Genomic_DNA"/>
</dbReference>
<evidence type="ECO:0000313" key="9">
    <source>
        <dbReference type="Proteomes" id="UP000552644"/>
    </source>
</evidence>
<feature type="transmembrane region" description="Helical" evidence="6">
    <location>
        <begin position="30"/>
        <end position="53"/>
    </location>
</feature>
<dbReference type="PANTHER" id="PTHR33885:SF3">
    <property type="entry name" value="PHAGE SHOCK PROTEIN C"/>
    <property type="match status" value="1"/>
</dbReference>
<protein>
    <submittedName>
        <fullName evidence="8">Phage shock protein PspC (Stress-responsive transcriptional regulator)</fullName>
    </submittedName>
</protein>
<keyword evidence="2" id="KW-1003">Cell membrane</keyword>
<keyword evidence="4 6" id="KW-1133">Transmembrane helix</keyword>
<accession>A0A7W7QGX3</accession>
<name>A0A7W7QGX3_9ACTN</name>
<evidence type="ECO:0000259" key="7">
    <source>
        <dbReference type="Pfam" id="PF04024"/>
    </source>
</evidence>
<proteinExistence type="predicted"/>
<evidence type="ECO:0000256" key="5">
    <source>
        <dbReference type="ARBA" id="ARBA00023136"/>
    </source>
</evidence>
<dbReference type="InterPro" id="IPR052027">
    <property type="entry name" value="PspC"/>
</dbReference>
<sequence>MHRSRDHKIIAGVCGGIAESLGWSPTVVRVLWLLLSLLPGPLWIAYVLMWIFLPQRAATRY</sequence>
<feature type="domain" description="Phage shock protein PspC N-terminal" evidence="7">
    <location>
        <begin position="2"/>
        <end position="55"/>
    </location>
</feature>
<gene>
    <name evidence="8" type="ORF">FHS44_000473</name>
</gene>
<evidence type="ECO:0000256" key="3">
    <source>
        <dbReference type="ARBA" id="ARBA00022692"/>
    </source>
</evidence>
<dbReference type="RefSeq" id="WP_184712184.1">
    <property type="nucleotide sequence ID" value="NZ_JACHJP010000001.1"/>
</dbReference>
<evidence type="ECO:0000313" key="8">
    <source>
        <dbReference type="EMBL" id="MBB4913401.1"/>
    </source>
</evidence>
<evidence type="ECO:0000256" key="1">
    <source>
        <dbReference type="ARBA" id="ARBA00004162"/>
    </source>
</evidence>
<comment type="caution">
    <text evidence="8">The sequence shown here is derived from an EMBL/GenBank/DDBJ whole genome shotgun (WGS) entry which is preliminary data.</text>
</comment>
<dbReference type="InterPro" id="IPR007168">
    <property type="entry name" value="Phageshock_PspC_N"/>
</dbReference>
<comment type="subcellular location">
    <subcellularLocation>
        <location evidence="1">Cell membrane</location>
        <topology evidence="1">Single-pass membrane protein</topology>
    </subcellularLocation>
</comment>
<organism evidence="8 9">
    <name type="scientific">Streptosporangium saharense</name>
    <dbReference type="NCBI Taxonomy" id="1706840"/>
    <lineage>
        <taxon>Bacteria</taxon>
        <taxon>Bacillati</taxon>
        <taxon>Actinomycetota</taxon>
        <taxon>Actinomycetes</taxon>
        <taxon>Streptosporangiales</taxon>
        <taxon>Streptosporangiaceae</taxon>
        <taxon>Streptosporangium</taxon>
    </lineage>
</organism>
<evidence type="ECO:0000256" key="6">
    <source>
        <dbReference type="SAM" id="Phobius"/>
    </source>
</evidence>